<dbReference type="InterPro" id="IPR045079">
    <property type="entry name" value="Oxoprolinase-like"/>
</dbReference>
<dbReference type="Pfam" id="PF05378">
    <property type="entry name" value="Hydant_A_N"/>
    <property type="match status" value="1"/>
</dbReference>
<dbReference type="GO" id="GO:0006749">
    <property type="term" value="P:glutathione metabolic process"/>
    <property type="evidence" value="ECO:0007669"/>
    <property type="project" value="TreeGrafter"/>
</dbReference>
<dbReference type="Pfam" id="PF19278">
    <property type="entry name" value="Hydant_A_C"/>
    <property type="match status" value="1"/>
</dbReference>
<dbReference type="PANTHER" id="PTHR11365">
    <property type="entry name" value="5-OXOPROLINASE RELATED"/>
    <property type="match status" value="1"/>
</dbReference>
<organism evidence="6 7">
    <name type="scientific">Microdochium trichocladiopsis</name>
    <dbReference type="NCBI Taxonomy" id="1682393"/>
    <lineage>
        <taxon>Eukaryota</taxon>
        <taxon>Fungi</taxon>
        <taxon>Dikarya</taxon>
        <taxon>Ascomycota</taxon>
        <taxon>Pezizomycotina</taxon>
        <taxon>Sordariomycetes</taxon>
        <taxon>Xylariomycetidae</taxon>
        <taxon>Xylariales</taxon>
        <taxon>Microdochiaceae</taxon>
        <taxon>Microdochium</taxon>
    </lineage>
</organism>
<gene>
    <name evidence="6" type="ORF">B0I36DRAFT_351051</name>
</gene>
<protein>
    <submittedName>
        <fullName evidence="6">Hydantoinase/oxoprolinase</fullName>
    </submittedName>
</protein>
<reference evidence="6" key="1">
    <citation type="journal article" date="2021" name="Nat. Commun.">
        <title>Genetic determinants of endophytism in the Arabidopsis root mycobiome.</title>
        <authorList>
            <person name="Mesny F."/>
            <person name="Miyauchi S."/>
            <person name="Thiergart T."/>
            <person name="Pickel B."/>
            <person name="Atanasova L."/>
            <person name="Karlsson M."/>
            <person name="Huettel B."/>
            <person name="Barry K.W."/>
            <person name="Haridas S."/>
            <person name="Chen C."/>
            <person name="Bauer D."/>
            <person name="Andreopoulos W."/>
            <person name="Pangilinan J."/>
            <person name="LaButti K."/>
            <person name="Riley R."/>
            <person name="Lipzen A."/>
            <person name="Clum A."/>
            <person name="Drula E."/>
            <person name="Henrissat B."/>
            <person name="Kohler A."/>
            <person name="Grigoriev I.V."/>
            <person name="Martin F.M."/>
            <person name="Hacquard S."/>
        </authorList>
    </citation>
    <scope>NUCLEOTIDE SEQUENCE</scope>
    <source>
        <strain evidence="6">MPI-CAGE-CH-0230</strain>
    </source>
</reference>
<dbReference type="Pfam" id="PF02538">
    <property type="entry name" value="Hydantoinase_B"/>
    <property type="match status" value="1"/>
</dbReference>
<sequence>MAASNQGEYRLGVDVGGTFTDVCVITPAGETVRAKTPSTPQDQSIGVKNGIEKVRKLLKDKYSWDGEFSFIHHGTTVATNAILENKGVKAGLIVTAGFKEVLTNKRSQIPGGLGGWISYIPPEPVVPLERTVQCPGRINPDGKVVIPLDEAALRKNLEDLKRQGVEAITISLLNSYANDEHERAVEKIVREEFGDKIEVVCSADVLPEAGEYERTVTAATNAVVKPIVKRYMDGLSKLLLPDSKTIRILKSDGALTSLKLAGELPVNLLMSGPAGGVQGVVDVISKQTPYKNLITLDMGGTSTDVALISEGKAALRRETVVDQLTVRAPSVDVRTVGAGGGSIAQYVDLTASMRVGPESAGARPGPACYQKGGDKPTVTDANLTLGYLPEKLLGGDFQLDVSAAVTACKSVADQMGISTEQTAEGIINLVNETMYGALRQVSVEQGYDPRDFALVAFGGAGPLHANAVGKLLGAWPVIIPQAPGVLCAEGDATTKLSHSQSITYIKPLSQTSFEDLKQVLGSLEEQCTEKMLQALETSSSKAVNVEYEVDLRYKGQALDITLTFSPEELNQGKEELTKILSSQFNKLHETQFGFSLDDLEYELVRLGVTATDASSPIVFAEMTTESDGKVVAAPESAVVNTKTIIVDGQKVEAKFYDRAKLDKAGYRIDGPAVISEMDSNTLILPGFYGEIDSIGNILINPVDESSVKQSKTFTPEEAKAEVAKSPLVPTLVGSALQAVRIEMDTLVLRCSMSPGIREQQDEFNVVTNSKGQMLVGQFGSFIEQFLEGWATTGGTIDEGDIFITNDPYQTTGAISHLNDVIVILPIYHSHKLVGWAANFGHLSDVGGKVPGSMSISSSSIFEDGVQIPPVKLYKQGVYNKDVIELLCRNSRMPDWYRSDIAALVSSCKTAGARVCELIDRFGYELYDASCNELLRRNQLAVSKLIDTQFGDETAVFTDFVDDDGAGNGPYAVKCKMSKVDGKLRFDFDGTSAQSNTALNYYLAPTLFKMFVGYYLLAVFDPHCVVNEGLYDFIEVLIPDGSILKPTRPAALSCRTHMLGRVMDIIQALMGQHNQAYRAAAGFSDSPHFFFSGYTPEGEWFQLYQIAFGGVPARPIGDGPDMHCLFPAIKSVPTEHTELNFPLLIEANESLADTGGAGFYRGGNAQRTRFRFLNRGEFSLHDDRWFTHPWGIDGGDPGARSKKILLRYSKDAENPPTEYLPSKCDYIRVEVGDVLEYITWGGGGLGDALTRPADLVALEVHRKLVSVEGAAKNYGVVVDPATFAVKTAETESLRAKIKAEREAAAAAAESQPGFKKSIYNRGGTLEELRQRSLEETGLPAPIPQWNEDPYGSHAAIPYVKEWFKTRRAEGDWLLE</sequence>
<feature type="domain" description="Hydantoinase A/oxoprolinase" evidence="2">
    <location>
        <begin position="214"/>
        <end position="498"/>
    </location>
</feature>
<comment type="similarity">
    <text evidence="1">Belongs to the oxoprolinase family.</text>
</comment>
<name>A0A9P8Y4Q3_9PEZI</name>
<evidence type="ECO:0000313" key="6">
    <source>
        <dbReference type="EMBL" id="KAH7027531.1"/>
    </source>
</evidence>
<evidence type="ECO:0000313" key="7">
    <source>
        <dbReference type="Proteomes" id="UP000756346"/>
    </source>
</evidence>
<evidence type="ECO:0000259" key="4">
    <source>
        <dbReference type="Pfam" id="PF05378"/>
    </source>
</evidence>
<evidence type="ECO:0000256" key="1">
    <source>
        <dbReference type="ARBA" id="ARBA00010403"/>
    </source>
</evidence>
<feature type="domain" description="Acetophenone carboxylase-like C-terminal" evidence="5">
    <location>
        <begin position="514"/>
        <end position="687"/>
    </location>
</feature>
<dbReference type="EMBL" id="JAGTJQ010000007">
    <property type="protein sequence ID" value="KAH7027531.1"/>
    <property type="molecule type" value="Genomic_DNA"/>
</dbReference>
<dbReference type="PANTHER" id="PTHR11365:SF23">
    <property type="entry name" value="HYPOTHETICAL 5-OXOPROLINASE (EUROFUNG)-RELATED"/>
    <property type="match status" value="1"/>
</dbReference>
<dbReference type="GO" id="GO:0017168">
    <property type="term" value="F:5-oxoprolinase (ATP-hydrolyzing) activity"/>
    <property type="evidence" value="ECO:0007669"/>
    <property type="project" value="TreeGrafter"/>
</dbReference>
<proteinExistence type="inferred from homology"/>
<evidence type="ECO:0000259" key="3">
    <source>
        <dbReference type="Pfam" id="PF02538"/>
    </source>
</evidence>
<evidence type="ECO:0000259" key="2">
    <source>
        <dbReference type="Pfam" id="PF01968"/>
    </source>
</evidence>
<dbReference type="InterPro" id="IPR008040">
    <property type="entry name" value="Hydant_A_N"/>
</dbReference>
<dbReference type="InterPro" id="IPR003692">
    <property type="entry name" value="Hydantoinase_B"/>
</dbReference>
<dbReference type="GO" id="GO:0005829">
    <property type="term" value="C:cytosol"/>
    <property type="evidence" value="ECO:0007669"/>
    <property type="project" value="TreeGrafter"/>
</dbReference>
<dbReference type="RefSeq" id="XP_046010330.1">
    <property type="nucleotide sequence ID" value="XM_046156976.1"/>
</dbReference>
<feature type="domain" description="Hydantoinase B/oxoprolinase" evidence="3">
    <location>
        <begin position="731"/>
        <end position="1246"/>
    </location>
</feature>
<keyword evidence="7" id="KW-1185">Reference proteome</keyword>
<comment type="caution">
    <text evidence="6">The sequence shown here is derived from an EMBL/GenBank/DDBJ whole genome shotgun (WGS) entry which is preliminary data.</text>
</comment>
<accession>A0A9P8Y4Q3</accession>
<feature type="domain" description="Hydantoinase/oxoprolinase N-terminal" evidence="4">
    <location>
        <begin position="10"/>
        <end position="192"/>
    </location>
</feature>
<dbReference type="Pfam" id="PF01968">
    <property type="entry name" value="Hydantoinase_A"/>
    <property type="match status" value="1"/>
</dbReference>
<evidence type="ECO:0000259" key="5">
    <source>
        <dbReference type="Pfam" id="PF19278"/>
    </source>
</evidence>
<dbReference type="OrthoDB" id="5404895at2759"/>
<dbReference type="GeneID" id="70186522"/>
<dbReference type="InterPro" id="IPR049517">
    <property type="entry name" value="ACX-like_C"/>
</dbReference>
<dbReference type="Proteomes" id="UP000756346">
    <property type="component" value="Unassembled WGS sequence"/>
</dbReference>
<dbReference type="InterPro" id="IPR002821">
    <property type="entry name" value="Hydantoinase_A"/>
</dbReference>